<evidence type="ECO:0000256" key="2">
    <source>
        <dbReference type="ARBA" id="ARBA00023125"/>
    </source>
</evidence>
<comment type="caution">
    <text evidence="7">The sequence shown here is derived from an EMBL/GenBank/DDBJ whole genome shotgun (WGS) entry which is preliminary data.</text>
</comment>
<reference evidence="7 8" key="1">
    <citation type="submission" date="2017-08" db="EMBL/GenBank/DDBJ databases">
        <title>Substantial Increase in Enzyme Production by Combined Drug-Resistance Mutations in Paenibacillus agaridevorans.</title>
        <authorList>
            <person name="Tanaka Y."/>
            <person name="Funane K."/>
            <person name="Hosaka T."/>
            <person name="Shiwa Y."/>
            <person name="Fujita N."/>
            <person name="Miyazaki T."/>
            <person name="Yoshikawa H."/>
            <person name="Murakami K."/>
            <person name="Kasahara K."/>
            <person name="Inaoka T."/>
            <person name="Hiraga Y."/>
            <person name="Ochi K."/>
        </authorList>
    </citation>
    <scope>NUCLEOTIDE SEQUENCE [LARGE SCALE GENOMIC DNA]</scope>
    <source>
        <strain evidence="7 8">T-3040</strain>
    </source>
</reference>
<dbReference type="InterPro" id="IPR018062">
    <property type="entry name" value="HTH_AraC-typ_CS"/>
</dbReference>
<evidence type="ECO:0000313" key="8">
    <source>
        <dbReference type="Proteomes" id="UP000245202"/>
    </source>
</evidence>
<dbReference type="Gene3D" id="3.40.50.2300">
    <property type="match status" value="1"/>
</dbReference>
<dbReference type="SMART" id="SM00448">
    <property type="entry name" value="REC"/>
    <property type="match status" value="1"/>
</dbReference>
<dbReference type="Proteomes" id="UP000245202">
    <property type="component" value="Unassembled WGS sequence"/>
</dbReference>
<evidence type="ECO:0000313" key="7">
    <source>
        <dbReference type="EMBL" id="GBG07271.1"/>
    </source>
</evidence>
<feature type="modified residue" description="4-aspartylphosphate" evidence="4">
    <location>
        <position position="55"/>
    </location>
</feature>
<evidence type="ECO:0000259" key="6">
    <source>
        <dbReference type="PROSITE" id="PS50110"/>
    </source>
</evidence>
<protein>
    <submittedName>
        <fullName evidence="7">DNA-binding response regulator</fullName>
    </submittedName>
</protein>
<keyword evidence="3" id="KW-0804">Transcription</keyword>
<dbReference type="PANTHER" id="PTHR43280:SF28">
    <property type="entry name" value="HTH-TYPE TRANSCRIPTIONAL ACTIVATOR RHAS"/>
    <property type="match status" value="1"/>
</dbReference>
<dbReference type="SUPFAM" id="SSF46689">
    <property type="entry name" value="Homeodomain-like"/>
    <property type="match status" value="1"/>
</dbReference>
<accession>A0A2R5EV51</accession>
<name>A0A2R5EV51_9BACL</name>
<dbReference type="SMART" id="SM00342">
    <property type="entry name" value="HTH_ARAC"/>
    <property type="match status" value="1"/>
</dbReference>
<dbReference type="Pfam" id="PF12833">
    <property type="entry name" value="HTH_18"/>
    <property type="match status" value="1"/>
</dbReference>
<dbReference type="InterPro" id="IPR011006">
    <property type="entry name" value="CheY-like_superfamily"/>
</dbReference>
<dbReference type="Gene3D" id="1.10.10.60">
    <property type="entry name" value="Homeodomain-like"/>
    <property type="match status" value="2"/>
</dbReference>
<proteinExistence type="predicted"/>
<dbReference type="SUPFAM" id="SSF52172">
    <property type="entry name" value="CheY-like"/>
    <property type="match status" value="1"/>
</dbReference>
<dbReference type="RefSeq" id="WP_108992359.1">
    <property type="nucleotide sequence ID" value="NZ_BDQX01000085.1"/>
</dbReference>
<dbReference type="Pfam" id="PF00072">
    <property type="entry name" value="Response_reg"/>
    <property type="match status" value="1"/>
</dbReference>
<dbReference type="InterPro" id="IPR020449">
    <property type="entry name" value="Tscrpt_reg_AraC-type_HTH"/>
</dbReference>
<dbReference type="GO" id="GO:0000160">
    <property type="term" value="P:phosphorelay signal transduction system"/>
    <property type="evidence" value="ECO:0007669"/>
    <property type="project" value="InterPro"/>
</dbReference>
<evidence type="ECO:0000256" key="4">
    <source>
        <dbReference type="PROSITE-ProRule" id="PRU00169"/>
    </source>
</evidence>
<dbReference type="PROSITE" id="PS00041">
    <property type="entry name" value="HTH_ARAC_FAMILY_1"/>
    <property type="match status" value="1"/>
</dbReference>
<dbReference type="CDD" id="cd17536">
    <property type="entry name" value="REC_YesN-like"/>
    <property type="match status" value="1"/>
</dbReference>
<keyword evidence="1" id="KW-0805">Transcription regulation</keyword>
<feature type="domain" description="HTH araC/xylS-type" evidence="5">
    <location>
        <begin position="374"/>
        <end position="472"/>
    </location>
</feature>
<dbReference type="InterPro" id="IPR009057">
    <property type="entry name" value="Homeodomain-like_sf"/>
</dbReference>
<feature type="domain" description="Response regulatory" evidence="6">
    <location>
        <begin position="3"/>
        <end position="120"/>
    </location>
</feature>
<dbReference type="PRINTS" id="PR00032">
    <property type="entry name" value="HTHARAC"/>
</dbReference>
<keyword evidence="2 7" id="KW-0238">DNA-binding</keyword>
<organism evidence="7 8">
    <name type="scientific">Paenibacillus agaridevorans</name>
    <dbReference type="NCBI Taxonomy" id="171404"/>
    <lineage>
        <taxon>Bacteria</taxon>
        <taxon>Bacillati</taxon>
        <taxon>Bacillota</taxon>
        <taxon>Bacilli</taxon>
        <taxon>Bacillales</taxon>
        <taxon>Paenibacillaceae</taxon>
        <taxon>Paenibacillus</taxon>
    </lineage>
</organism>
<dbReference type="PROSITE" id="PS01124">
    <property type="entry name" value="HTH_ARAC_FAMILY_2"/>
    <property type="match status" value="1"/>
</dbReference>
<dbReference type="InterPro" id="IPR018060">
    <property type="entry name" value="HTH_AraC"/>
</dbReference>
<dbReference type="PANTHER" id="PTHR43280">
    <property type="entry name" value="ARAC-FAMILY TRANSCRIPTIONAL REGULATOR"/>
    <property type="match status" value="1"/>
</dbReference>
<dbReference type="InterPro" id="IPR001789">
    <property type="entry name" value="Sig_transdc_resp-reg_receiver"/>
</dbReference>
<keyword evidence="4" id="KW-0597">Phosphoprotein</keyword>
<gene>
    <name evidence="7" type="ORF">PAT3040_01819</name>
</gene>
<dbReference type="GO" id="GO:0043565">
    <property type="term" value="F:sequence-specific DNA binding"/>
    <property type="evidence" value="ECO:0007669"/>
    <property type="project" value="InterPro"/>
</dbReference>
<dbReference type="EMBL" id="BDQX01000085">
    <property type="protein sequence ID" value="GBG07271.1"/>
    <property type="molecule type" value="Genomic_DNA"/>
</dbReference>
<evidence type="ECO:0000259" key="5">
    <source>
        <dbReference type="PROSITE" id="PS01124"/>
    </source>
</evidence>
<sequence>MHKVLLVDDEEFVVKSLKASVDWQACGFEIVGEAYNGDDAVRAVQQLKPDLVFTDIRMPGMNGLEFIKKAKAVDASTLFIIVSGYAEFAFAQKALNVGAIGYCLKPFDELEISGFLHKAAAMLDQTRPIDEGEILDLLEDATNQGVDKLRYRLEQAGIRIGQQERYRVAVSVGQERLALNPGTLGELILRIGYRKYAYCIADHPPGRADEWYTHAQMSGSAVGDGGVIGDVARLKGAIERAELDAYRYFTVGNYAERLESENTEAPDKALTRLVGAIANQDVPAIFAALNGIERHFSQGLLNIRHALTVYNDTIVFLNRIGESEESLLLSYDKLTVLFSDAGHMVRQLKQALSESLNRSKLSLKPEDIKNRTFTSILHFVNENFCQDLSIQSLSRSFNINANYISQMFKRETGRTFTEHLTQLRMEYACQLLRTADTSIQEVAEKAGYHDYFYFSRQFKRYTGIPPSTYRAEHQ</sequence>
<evidence type="ECO:0000256" key="1">
    <source>
        <dbReference type="ARBA" id="ARBA00023015"/>
    </source>
</evidence>
<dbReference type="GO" id="GO:0003700">
    <property type="term" value="F:DNA-binding transcription factor activity"/>
    <property type="evidence" value="ECO:0007669"/>
    <property type="project" value="InterPro"/>
</dbReference>
<keyword evidence="8" id="KW-1185">Reference proteome</keyword>
<evidence type="ECO:0000256" key="3">
    <source>
        <dbReference type="ARBA" id="ARBA00023163"/>
    </source>
</evidence>
<dbReference type="PROSITE" id="PS50110">
    <property type="entry name" value="RESPONSE_REGULATORY"/>
    <property type="match status" value="1"/>
</dbReference>
<dbReference type="AlphaFoldDB" id="A0A2R5EV51"/>